<feature type="non-terminal residue" evidence="1">
    <location>
        <position position="123"/>
    </location>
</feature>
<reference evidence="1" key="1">
    <citation type="submission" date="2023-01" db="EMBL/GenBank/DDBJ databases">
        <title>Genome assembly of the deep-sea coral Lophelia pertusa.</title>
        <authorList>
            <person name="Herrera S."/>
            <person name="Cordes E."/>
        </authorList>
    </citation>
    <scope>NUCLEOTIDE SEQUENCE</scope>
    <source>
        <strain evidence="1">USNM1676648</strain>
        <tissue evidence="1">Polyp</tissue>
    </source>
</reference>
<evidence type="ECO:0000313" key="2">
    <source>
        <dbReference type="Proteomes" id="UP001163046"/>
    </source>
</evidence>
<sequence>LGDERTETGLTVTKALSGLWERQSKCFPYLRGLWLWILTCKAIQGKKGDQAAVQSENTTIPLDQCFPHQKPPRVLALNTARAINEPKAKASKSMANTSAAIANTSEIATAETAVKTEEVIILI</sequence>
<dbReference type="AlphaFoldDB" id="A0A9W9Y7F7"/>
<gene>
    <name evidence="1" type="ORF">OS493_035979</name>
</gene>
<protein>
    <submittedName>
        <fullName evidence="1">Uncharacterized protein</fullName>
    </submittedName>
</protein>
<name>A0A9W9Y7F7_9CNID</name>
<proteinExistence type="predicted"/>
<dbReference type="EMBL" id="MU827834">
    <property type="protein sequence ID" value="KAJ7319493.1"/>
    <property type="molecule type" value="Genomic_DNA"/>
</dbReference>
<accession>A0A9W9Y7F7</accession>
<dbReference type="Proteomes" id="UP001163046">
    <property type="component" value="Unassembled WGS sequence"/>
</dbReference>
<organism evidence="1 2">
    <name type="scientific">Desmophyllum pertusum</name>
    <dbReference type="NCBI Taxonomy" id="174260"/>
    <lineage>
        <taxon>Eukaryota</taxon>
        <taxon>Metazoa</taxon>
        <taxon>Cnidaria</taxon>
        <taxon>Anthozoa</taxon>
        <taxon>Hexacorallia</taxon>
        <taxon>Scleractinia</taxon>
        <taxon>Caryophylliina</taxon>
        <taxon>Caryophylliidae</taxon>
        <taxon>Desmophyllum</taxon>
    </lineage>
</organism>
<evidence type="ECO:0000313" key="1">
    <source>
        <dbReference type="EMBL" id="KAJ7319493.1"/>
    </source>
</evidence>
<keyword evidence="2" id="KW-1185">Reference proteome</keyword>
<feature type="non-terminal residue" evidence="1">
    <location>
        <position position="1"/>
    </location>
</feature>
<comment type="caution">
    <text evidence="1">The sequence shown here is derived from an EMBL/GenBank/DDBJ whole genome shotgun (WGS) entry which is preliminary data.</text>
</comment>